<reference evidence="8" key="2">
    <citation type="submission" date="2022-10" db="EMBL/GenBank/DDBJ databases">
        <authorList>
            <consortium name="ENA_rothamsted_submissions"/>
            <consortium name="culmorum"/>
            <person name="King R."/>
        </authorList>
    </citation>
    <scope>NUCLEOTIDE SEQUENCE</scope>
</reference>
<dbReference type="GO" id="GO:0016788">
    <property type="term" value="F:hydrolase activity, acting on ester bonds"/>
    <property type="evidence" value="ECO:0007669"/>
    <property type="project" value="TreeGrafter"/>
</dbReference>
<dbReference type="EMBL" id="OU895880">
    <property type="protein sequence ID" value="CAH1735507.1"/>
    <property type="molecule type" value="Genomic_DNA"/>
</dbReference>
<gene>
    <name evidence="8" type="ORF">CHIRRI_LOCUS14774</name>
</gene>
<dbReference type="PANTHER" id="PTHR13204">
    <property type="entry name" value="PTD012 PROTEIN"/>
    <property type="match status" value="1"/>
</dbReference>
<evidence type="ECO:0000256" key="3">
    <source>
        <dbReference type="ARBA" id="ARBA00022723"/>
    </source>
</evidence>
<dbReference type="Proteomes" id="UP001153620">
    <property type="component" value="Chromosome 4"/>
</dbReference>
<evidence type="ECO:0000256" key="1">
    <source>
        <dbReference type="ARBA" id="ARBA00004123"/>
    </source>
</evidence>
<evidence type="ECO:0000256" key="6">
    <source>
        <dbReference type="ARBA" id="ARBA00023242"/>
    </source>
</evidence>
<keyword evidence="9" id="KW-1185">Reference proteome</keyword>
<proteinExistence type="predicted"/>
<dbReference type="Pfam" id="PF08925">
    <property type="entry name" value="DUF1907"/>
    <property type="match status" value="1"/>
</dbReference>
<reference evidence="8" key="1">
    <citation type="submission" date="2022-01" db="EMBL/GenBank/DDBJ databases">
        <authorList>
            <person name="King R."/>
        </authorList>
    </citation>
    <scope>NUCLEOTIDE SEQUENCE</scope>
</reference>
<protein>
    <recommendedName>
        <fullName evidence="7">DUF1907 domain-containing protein</fullName>
    </recommendedName>
</protein>
<dbReference type="SUPFAM" id="SSF117856">
    <property type="entry name" value="AF0104/ALDC/Ptd012-like"/>
    <property type="match status" value="1"/>
</dbReference>
<evidence type="ECO:0000256" key="2">
    <source>
        <dbReference type="ARBA" id="ARBA00011245"/>
    </source>
</evidence>
<keyword evidence="3" id="KW-0479">Metal-binding</keyword>
<evidence type="ECO:0000256" key="5">
    <source>
        <dbReference type="ARBA" id="ARBA00022833"/>
    </source>
</evidence>
<dbReference type="GO" id="GO:0008270">
    <property type="term" value="F:zinc ion binding"/>
    <property type="evidence" value="ECO:0007669"/>
    <property type="project" value="TreeGrafter"/>
</dbReference>
<comment type="subcellular location">
    <subcellularLocation>
        <location evidence="1">Nucleus</location>
    </subcellularLocation>
</comment>
<evidence type="ECO:0000256" key="4">
    <source>
        <dbReference type="ARBA" id="ARBA00022801"/>
    </source>
</evidence>
<evidence type="ECO:0000259" key="7">
    <source>
        <dbReference type="SMART" id="SM01168"/>
    </source>
</evidence>
<keyword evidence="6" id="KW-0539">Nucleus</keyword>
<dbReference type="AlphaFoldDB" id="A0A9P0JGQ4"/>
<sequence>MSLDPKSLRYETKEIFTPTLDELAKAITRGLNNNFAEVTLSIVDCPDLSKAPFHLASSGIDGDTVVLEYGSPDYLLPLVDRSKIYDLVPLVKNIQGFENKDFFLAGAGAGPHPLINQNCEGIMNLKVDKNGKIVNETHISRVTEDGLMEVQKVPTAETRSALLGNVFLSEGRAGKVLKVSCKKRIGTENFISSMRLSMAKHFKDTTVGVGGVFLLKKGKAKQHVMDDFSKTPINTEDELNNWLKFYDMSAPLIAVGTFVTDEADLDLRLQHFHSFSQHGEAGHYHYDVTPDIAEYEGYFNVGARIVRIDRPDSSLKFGRD</sequence>
<dbReference type="CDD" id="cd17298">
    <property type="entry name" value="DUF1907"/>
    <property type="match status" value="1"/>
</dbReference>
<organism evidence="8 9">
    <name type="scientific">Chironomus riparius</name>
    <dbReference type="NCBI Taxonomy" id="315576"/>
    <lineage>
        <taxon>Eukaryota</taxon>
        <taxon>Metazoa</taxon>
        <taxon>Ecdysozoa</taxon>
        <taxon>Arthropoda</taxon>
        <taxon>Hexapoda</taxon>
        <taxon>Insecta</taxon>
        <taxon>Pterygota</taxon>
        <taxon>Neoptera</taxon>
        <taxon>Endopterygota</taxon>
        <taxon>Diptera</taxon>
        <taxon>Nematocera</taxon>
        <taxon>Chironomoidea</taxon>
        <taxon>Chironomidae</taxon>
        <taxon>Chironominae</taxon>
        <taxon>Chironomus</taxon>
    </lineage>
</organism>
<dbReference type="InterPro" id="IPR015021">
    <property type="entry name" value="C11orf54_DUF1907"/>
</dbReference>
<comment type="subunit">
    <text evidence="2">Monomer.</text>
</comment>
<dbReference type="GO" id="GO:0005634">
    <property type="term" value="C:nucleus"/>
    <property type="evidence" value="ECO:0007669"/>
    <property type="project" value="UniProtKB-SubCell"/>
</dbReference>
<evidence type="ECO:0000313" key="9">
    <source>
        <dbReference type="Proteomes" id="UP001153620"/>
    </source>
</evidence>
<dbReference type="PANTHER" id="PTHR13204:SF1">
    <property type="entry name" value="ESTER HYDROLASE C11ORF54"/>
    <property type="match status" value="1"/>
</dbReference>
<keyword evidence="4" id="KW-0378">Hydrolase</keyword>
<feature type="domain" description="DUF1907" evidence="7">
    <location>
        <begin position="26"/>
        <end position="308"/>
    </location>
</feature>
<name>A0A9P0JGQ4_9DIPT</name>
<accession>A0A9P0JGQ4</accession>
<dbReference type="SMART" id="SM01168">
    <property type="entry name" value="DUF1907"/>
    <property type="match status" value="1"/>
</dbReference>
<keyword evidence="5" id="KW-0862">Zinc</keyword>
<dbReference type="OrthoDB" id="10262475at2759"/>
<evidence type="ECO:0000313" key="8">
    <source>
        <dbReference type="EMBL" id="CAH1735507.1"/>
    </source>
</evidence>